<dbReference type="InterPro" id="IPR002110">
    <property type="entry name" value="Ankyrin_rpt"/>
</dbReference>
<dbReference type="SUPFAM" id="SSF48403">
    <property type="entry name" value="Ankyrin repeat"/>
    <property type="match status" value="1"/>
</dbReference>
<dbReference type="Proteomes" id="UP000293360">
    <property type="component" value="Unassembled WGS sequence"/>
</dbReference>
<evidence type="ECO:0000313" key="4">
    <source>
        <dbReference type="EMBL" id="RYP04796.1"/>
    </source>
</evidence>
<dbReference type="PROSITE" id="PS50297">
    <property type="entry name" value="ANK_REP_REGION"/>
    <property type="match status" value="2"/>
</dbReference>
<feature type="repeat" description="ANK" evidence="3">
    <location>
        <begin position="95"/>
        <end position="127"/>
    </location>
</feature>
<dbReference type="Pfam" id="PF00023">
    <property type="entry name" value="Ank"/>
    <property type="match status" value="1"/>
</dbReference>
<reference evidence="4 5" key="1">
    <citation type="submission" date="2018-06" db="EMBL/GenBank/DDBJ databases">
        <title>Complete Genomes of Monosporascus.</title>
        <authorList>
            <person name="Robinson A.J."/>
            <person name="Natvig D.O."/>
        </authorList>
    </citation>
    <scope>NUCLEOTIDE SEQUENCE [LARGE SCALE GENOMIC DNA]</scope>
    <source>
        <strain evidence="4 5">CBS 110550</strain>
    </source>
</reference>
<dbReference type="EMBL" id="QJNU01000194">
    <property type="protein sequence ID" value="RYP04796.1"/>
    <property type="molecule type" value="Genomic_DNA"/>
</dbReference>
<name>A0A4Q4TDG3_9PEZI</name>
<evidence type="ECO:0000256" key="1">
    <source>
        <dbReference type="ARBA" id="ARBA00022737"/>
    </source>
</evidence>
<dbReference type="PROSITE" id="PS50088">
    <property type="entry name" value="ANK_REPEAT"/>
    <property type="match status" value="2"/>
</dbReference>
<dbReference type="Pfam" id="PF12796">
    <property type="entry name" value="Ank_2"/>
    <property type="match status" value="1"/>
</dbReference>
<dbReference type="AlphaFoldDB" id="A0A4Q4TDG3"/>
<sequence>MRASQTRAGHGYVATAEAGMDALSLVSYLDLPTIASSLILANEDGSFSMLQADSFGRTPLSWAACGGSVSVAPLLLESGCDVNRCDKGGYDQNEDSQTPLFAAASNGRAETVKILLDAGADAKIADNSGQTPLLRAVFNQH</sequence>
<protein>
    <submittedName>
        <fullName evidence="4">Uncharacterized protein</fullName>
    </submittedName>
</protein>
<evidence type="ECO:0000313" key="5">
    <source>
        <dbReference type="Proteomes" id="UP000293360"/>
    </source>
</evidence>
<dbReference type="SMART" id="SM00248">
    <property type="entry name" value="ANK"/>
    <property type="match status" value="2"/>
</dbReference>
<comment type="caution">
    <text evidence="4">The sequence shown here is derived from an EMBL/GenBank/DDBJ whole genome shotgun (WGS) entry which is preliminary data.</text>
</comment>
<feature type="repeat" description="ANK" evidence="3">
    <location>
        <begin position="55"/>
        <end position="87"/>
    </location>
</feature>
<accession>A0A4Q4TDG3</accession>
<dbReference type="Gene3D" id="1.25.40.20">
    <property type="entry name" value="Ankyrin repeat-containing domain"/>
    <property type="match status" value="1"/>
</dbReference>
<keyword evidence="2 3" id="KW-0040">ANK repeat</keyword>
<dbReference type="PANTHER" id="PTHR24171">
    <property type="entry name" value="ANKYRIN REPEAT DOMAIN-CONTAINING PROTEIN 39-RELATED"/>
    <property type="match status" value="1"/>
</dbReference>
<dbReference type="STRING" id="155417.A0A4Q4TDG3"/>
<proteinExistence type="predicted"/>
<dbReference type="InterPro" id="IPR036770">
    <property type="entry name" value="Ankyrin_rpt-contain_sf"/>
</dbReference>
<dbReference type="PRINTS" id="PR01415">
    <property type="entry name" value="ANKYRIN"/>
</dbReference>
<dbReference type="PANTHER" id="PTHR24171:SF9">
    <property type="entry name" value="ANKYRIN REPEAT DOMAIN-CONTAINING PROTEIN 39"/>
    <property type="match status" value="1"/>
</dbReference>
<keyword evidence="5" id="KW-1185">Reference proteome</keyword>
<organism evidence="4 5">
    <name type="scientific">Monosporascus ibericus</name>
    <dbReference type="NCBI Taxonomy" id="155417"/>
    <lineage>
        <taxon>Eukaryota</taxon>
        <taxon>Fungi</taxon>
        <taxon>Dikarya</taxon>
        <taxon>Ascomycota</taxon>
        <taxon>Pezizomycotina</taxon>
        <taxon>Sordariomycetes</taxon>
        <taxon>Xylariomycetidae</taxon>
        <taxon>Xylariales</taxon>
        <taxon>Xylariales incertae sedis</taxon>
        <taxon>Monosporascus</taxon>
    </lineage>
</organism>
<evidence type="ECO:0000256" key="2">
    <source>
        <dbReference type="ARBA" id="ARBA00023043"/>
    </source>
</evidence>
<dbReference type="OrthoDB" id="4779868at2759"/>
<gene>
    <name evidence="4" type="ORF">DL764_004212</name>
</gene>
<keyword evidence="1" id="KW-0677">Repeat</keyword>
<evidence type="ECO:0000256" key="3">
    <source>
        <dbReference type="PROSITE-ProRule" id="PRU00023"/>
    </source>
</evidence>